<feature type="compositionally biased region" description="Polar residues" evidence="1">
    <location>
        <begin position="1195"/>
        <end position="1211"/>
    </location>
</feature>
<feature type="compositionally biased region" description="Low complexity" evidence="1">
    <location>
        <begin position="897"/>
        <end position="911"/>
    </location>
</feature>
<dbReference type="PANTHER" id="PTHR31008">
    <property type="entry name" value="COP1-INTERACTING PROTEIN-RELATED"/>
    <property type="match status" value="1"/>
</dbReference>
<feature type="region of interest" description="Disordered" evidence="1">
    <location>
        <begin position="717"/>
        <end position="736"/>
    </location>
</feature>
<feature type="region of interest" description="Disordered" evidence="1">
    <location>
        <begin position="384"/>
        <end position="407"/>
    </location>
</feature>
<evidence type="ECO:0000313" key="2">
    <source>
        <dbReference type="EMBL" id="KAI5077163.1"/>
    </source>
</evidence>
<feature type="compositionally biased region" description="Polar residues" evidence="1">
    <location>
        <begin position="390"/>
        <end position="401"/>
    </location>
</feature>
<dbReference type="PANTHER" id="PTHR31008:SF15">
    <property type="entry name" value="GPI-ANCHORED ADHESIN-LIKE PROTEIN"/>
    <property type="match status" value="1"/>
</dbReference>
<keyword evidence="3" id="KW-1185">Reference proteome</keyword>
<evidence type="ECO:0000256" key="1">
    <source>
        <dbReference type="SAM" id="MobiDB-lite"/>
    </source>
</evidence>
<feature type="compositionally biased region" description="Low complexity" evidence="1">
    <location>
        <begin position="1120"/>
        <end position="1133"/>
    </location>
</feature>
<feature type="region of interest" description="Disordered" evidence="1">
    <location>
        <begin position="1066"/>
        <end position="1222"/>
    </location>
</feature>
<sequence>MNAETVLDFVELQLAPPRTRCELFVSANGVTEKVASGFLKPFRTHLRAVEEQTAKGCSLVRLGYPQFMNGKSWFTKGTVERFVRFVSTPEVLERVKSVEDELAQLEQVRSIQASSLFQADDIVAAPAEVPIIADDNVHPKVSEKRGSVKLTRRNDGGLAGCGAEASKVELLKAMDSRVHALQQEQSTAFDRAIAAGFNSETIEDLIAFSEHFGAERLRTACVNFMEVLKTRHGKYRELETKGGSGCTNMLLHSVPNHDEISRQRLDVDMSKASHESEDERVEYREKAFIPAVKGTGLNCRGSGGVEVRKRWGPPENIRTEMFMNQNETDSASSCGSSNGASIRSSPEIQSSLKKTNIEEDMHQKANLLHSLLCKNVSPKAQGENALSAGHVSSKSTQSQADGNIGDSLSAERCPMSFQSIQSNSLVPNCKVSSQEVSVKAKSRDVNLSSTSGEGDNCKDSGLSSETLSIAVVEPNRRLSVQDAISLFETKQRRDSLDSAGKHRSCKQENDRASFEGGTSLSGSVAALKRWDSGKRPETGSGLWEIGFSSKPEVAVLDGECSFHASASRPVGSGTPPSHSLQGIHGDSSDQNISGTLANMSSNTQSQSSIQCVSAKAEGTNDGQSAPSEIVTGVCDGDWRKQFKLQLEKSLAKDCFTRDLVVGGDLQANELGINMSNKILNRSDIDLATTPFVGSRSREAIEIGTCVEARQVLPILGPSHGNTSRLQNGSENSESGFLNSKRAQAMAHKVDCETTEVVKPLVTSDYKRESLGSSSVISLDHDMHSLFLLADYQTSEDDKGSDGSKGRLYEQYRKLRDAKLMEDQDSKRAERETRLKIMEETLRRRKAEMDARVVRLSKNTRNQACNLKVEALESGLHTQKQDGDVEDTKSAGKDQAKSTGSSASPPSTPCTSKEVPTSKPQGGRKTGTVSQKGATPPRSSNRSIPSVSPKVTPKSMTVGAGNLGKSMDSSRGDNPLARSVPCFANLRKENTKPSPGRPLGSARVHPKNGGTGRALGIIDTPPLEANGNVRVRPNFSRVGPIKEEKKIRSAVLRKSYATMNDLKALSTSSDDGILAPRKGQKETTAEPAAYNKLRRSAIGSLQEAKPFLRKGRGIGPGTGPGMMKQKVSSTTDTTKSSDEDRMPSQKPEENDNIHATGAVFAGSVSKELSESENMDIGDDAPVNFALPNDANEHSMRTLNISESNNEADTHTPSGPLLGTMNDIKGATHTISSPIDIETHDGFAEVLSTQSDSDLKIDPDALSQKEEDIEAFSDRDDDTVGSIQTQLDEASACASFRAVSPSHEHHSISVSSPVPPSPPSSSLTHQERFSPSIGAKFESPMGSPAAWISLQVQHTEITHLDKKWAAFMKPVVASQPKESVKGFKRLLKFGRRSRSSEAAAADCISASTTSEGDDESEEQSRFVEEISNRGLLFERRYNDVLRDHNQAEEGGSAQLLRSSIPTPPANFKMRDDHMGGGTMLRAPRSFFSLSSFRSKGSDGRLRSREHGHG</sequence>
<dbReference type="EMBL" id="JABFUD020000007">
    <property type="protein sequence ID" value="KAI5077163.1"/>
    <property type="molecule type" value="Genomic_DNA"/>
</dbReference>
<feature type="region of interest" description="Disordered" evidence="1">
    <location>
        <begin position="1302"/>
        <end position="1326"/>
    </location>
</feature>
<comment type="caution">
    <text evidence="2">The sequence shown here is derived from an EMBL/GenBank/DDBJ whole genome shotgun (WGS) entry which is preliminary data.</text>
</comment>
<dbReference type="Proteomes" id="UP000886520">
    <property type="component" value="Chromosome 7"/>
</dbReference>
<feature type="compositionally biased region" description="Polar residues" evidence="1">
    <location>
        <begin position="719"/>
        <end position="736"/>
    </location>
</feature>
<feature type="region of interest" description="Disordered" evidence="1">
    <location>
        <begin position="1446"/>
        <end position="1478"/>
    </location>
</feature>
<protein>
    <submittedName>
        <fullName evidence="2">Uncharacterized protein</fullName>
    </submittedName>
</protein>
<evidence type="ECO:0000313" key="3">
    <source>
        <dbReference type="Proteomes" id="UP000886520"/>
    </source>
</evidence>
<feature type="region of interest" description="Disordered" evidence="1">
    <location>
        <begin position="327"/>
        <end position="347"/>
    </location>
</feature>
<reference evidence="2" key="1">
    <citation type="submission" date="2021-01" db="EMBL/GenBank/DDBJ databases">
        <title>Adiantum capillus-veneris genome.</title>
        <authorList>
            <person name="Fang Y."/>
            <person name="Liao Q."/>
        </authorList>
    </citation>
    <scope>NUCLEOTIDE SEQUENCE</scope>
    <source>
        <strain evidence="2">H3</strain>
        <tissue evidence="2">Leaf</tissue>
    </source>
</reference>
<feature type="region of interest" description="Disordered" evidence="1">
    <location>
        <begin position="440"/>
        <end position="460"/>
    </location>
</feature>
<dbReference type="OrthoDB" id="2020180at2759"/>
<feature type="compositionally biased region" description="Low complexity" evidence="1">
    <location>
        <begin position="1396"/>
        <end position="1408"/>
    </location>
</feature>
<gene>
    <name evidence="2" type="ORF">GOP47_0006987</name>
</gene>
<feature type="compositionally biased region" description="Basic and acidic residues" evidence="1">
    <location>
        <begin position="878"/>
        <end position="895"/>
    </location>
</feature>
<proteinExistence type="predicted"/>
<organism evidence="2 3">
    <name type="scientific">Adiantum capillus-veneris</name>
    <name type="common">Maidenhair fern</name>
    <dbReference type="NCBI Taxonomy" id="13818"/>
    <lineage>
        <taxon>Eukaryota</taxon>
        <taxon>Viridiplantae</taxon>
        <taxon>Streptophyta</taxon>
        <taxon>Embryophyta</taxon>
        <taxon>Tracheophyta</taxon>
        <taxon>Polypodiopsida</taxon>
        <taxon>Polypodiidae</taxon>
        <taxon>Polypodiales</taxon>
        <taxon>Pteridineae</taxon>
        <taxon>Pteridaceae</taxon>
        <taxon>Vittarioideae</taxon>
        <taxon>Adiantum</taxon>
    </lineage>
</organism>
<feature type="region of interest" description="Disordered" evidence="1">
    <location>
        <begin position="875"/>
        <end position="1023"/>
    </location>
</feature>
<name>A0A9D4V0Q5_ADICA</name>
<feature type="compositionally biased region" description="Basic and acidic residues" evidence="1">
    <location>
        <begin position="491"/>
        <end position="513"/>
    </location>
</feature>
<accession>A0A9D4V0Q5</accession>
<feature type="compositionally biased region" description="Basic and acidic residues" evidence="1">
    <location>
        <begin position="1134"/>
        <end position="1151"/>
    </location>
</feature>
<feature type="region of interest" description="Disordered" evidence="1">
    <location>
        <begin position="1396"/>
        <end position="1418"/>
    </location>
</feature>
<feature type="compositionally biased region" description="Polar residues" evidence="1">
    <location>
        <begin position="926"/>
        <end position="945"/>
    </location>
</feature>
<feature type="region of interest" description="Disordered" evidence="1">
    <location>
        <begin position="491"/>
        <end position="518"/>
    </location>
</feature>
<feature type="compositionally biased region" description="Low complexity" evidence="1">
    <location>
        <begin position="330"/>
        <end position="345"/>
    </location>
</feature>